<evidence type="ECO:0000313" key="7">
    <source>
        <dbReference type="Proteomes" id="UP000218041"/>
    </source>
</evidence>
<reference evidence="6 7" key="1">
    <citation type="submission" date="2017-08" db="EMBL/GenBank/DDBJ databases">
        <title>Whole genome sequences of 6 clinical strains closest to Corynebacterium imitans.</title>
        <authorList>
            <person name="Bernier A.-M."/>
            <person name="Burdz T."/>
            <person name="Bernard K."/>
        </authorList>
    </citation>
    <scope>NUCLEOTIDE SEQUENCE [LARGE SCALE GENOMIC DNA]</scope>
    <source>
        <strain evidence="6 7">NML92-0415</strain>
    </source>
</reference>
<dbReference type="GO" id="GO:0000976">
    <property type="term" value="F:transcription cis-regulatory region binding"/>
    <property type="evidence" value="ECO:0007669"/>
    <property type="project" value="TreeGrafter"/>
</dbReference>
<dbReference type="InterPro" id="IPR050109">
    <property type="entry name" value="HTH-type_TetR-like_transc_reg"/>
</dbReference>
<evidence type="ECO:0000256" key="2">
    <source>
        <dbReference type="ARBA" id="ARBA00023125"/>
    </source>
</evidence>
<accession>A0AB36RNK0</accession>
<dbReference type="PANTHER" id="PTHR30055:SF234">
    <property type="entry name" value="HTH-TYPE TRANSCRIPTIONAL REGULATOR BETI"/>
    <property type="match status" value="1"/>
</dbReference>
<dbReference type="Gene3D" id="1.10.357.10">
    <property type="entry name" value="Tetracycline Repressor, domain 2"/>
    <property type="match status" value="1"/>
</dbReference>
<evidence type="ECO:0000256" key="4">
    <source>
        <dbReference type="PROSITE-ProRule" id="PRU00335"/>
    </source>
</evidence>
<keyword evidence="2 4" id="KW-0238">DNA-binding</keyword>
<gene>
    <name evidence="6" type="ORF">CKJ80_05075</name>
</gene>
<evidence type="ECO:0000259" key="5">
    <source>
        <dbReference type="PROSITE" id="PS50977"/>
    </source>
</evidence>
<dbReference type="GO" id="GO:0003700">
    <property type="term" value="F:DNA-binding transcription factor activity"/>
    <property type="evidence" value="ECO:0007669"/>
    <property type="project" value="TreeGrafter"/>
</dbReference>
<evidence type="ECO:0000256" key="3">
    <source>
        <dbReference type="ARBA" id="ARBA00023163"/>
    </source>
</evidence>
<feature type="DNA-binding region" description="H-T-H motif" evidence="4">
    <location>
        <begin position="42"/>
        <end position="61"/>
    </location>
</feature>
<sequence>MHSVQNSQSSANAWEVKRQRTRRRIFEAAMDLVEAHGIDNTTVEDICQAADISRRTFFNYMDSKDHAILGAFPFDLTEDGLEAIASTPSDNLVALIIESLEEHPEAADQEHLARRRKLLHQHVELESAAMVRKREAMKALWRAVDKHFAQHPQDRKLDGPVEEEIHAVVEIFFFAVSRYLHLPERPEGTLKANLLRAGAMFTEFTKELKWNNPVTPA</sequence>
<keyword evidence="1" id="KW-0805">Transcription regulation</keyword>
<dbReference type="EMBL" id="NSGP01000005">
    <property type="protein sequence ID" value="PAT10748.1"/>
    <property type="molecule type" value="Genomic_DNA"/>
</dbReference>
<dbReference type="PANTHER" id="PTHR30055">
    <property type="entry name" value="HTH-TYPE TRANSCRIPTIONAL REGULATOR RUTR"/>
    <property type="match status" value="1"/>
</dbReference>
<dbReference type="Proteomes" id="UP000218041">
    <property type="component" value="Unassembled WGS sequence"/>
</dbReference>
<proteinExistence type="predicted"/>
<evidence type="ECO:0000256" key="1">
    <source>
        <dbReference type="ARBA" id="ARBA00023015"/>
    </source>
</evidence>
<feature type="domain" description="HTH tetR-type" evidence="5">
    <location>
        <begin position="19"/>
        <end position="79"/>
    </location>
</feature>
<dbReference type="InterPro" id="IPR001647">
    <property type="entry name" value="HTH_TetR"/>
</dbReference>
<dbReference type="SUPFAM" id="SSF46689">
    <property type="entry name" value="Homeodomain-like"/>
    <property type="match status" value="1"/>
</dbReference>
<name>A0AB36RNK0_9CORY</name>
<dbReference type="Pfam" id="PF00440">
    <property type="entry name" value="TetR_N"/>
    <property type="match status" value="1"/>
</dbReference>
<comment type="caution">
    <text evidence="6">The sequence shown here is derived from an EMBL/GenBank/DDBJ whole genome shotgun (WGS) entry which is preliminary data.</text>
</comment>
<keyword evidence="3" id="KW-0804">Transcription</keyword>
<dbReference type="InterPro" id="IPR009057">
    <property type="entry name" value="Homeodomain-like_sf"/>
</dbReference>
<dbReference type="PROSITE" id="PS50977">
    <property type="entry name" value="HTH_TETR_2"/>
    <property type="match status" value="1"/>
</dbReference>
<protein>
    <recommendedName>
        <fullName evidence="5">HTH tetR-type domain-containing protein</fullName>
    </recommendedName>
</protein>
<dbReference type="AlphaFoldDB" id="A0AB36RNK0"/>
<evidence type="ECO:0000313" key="6">
    <source>
        <dbReference type="EMBL" id="PAT10748.1"/>
    </source>
</evidence>
<organism evidence="6 7">
    <name type="scientific">Corynebacterium hadale</name>
    <dbReference type="NCBI Taxonomy" id="2026255"/>
    <lineage>
        <taxon>Bacteria</taxon>
        <taxon>Bacillati</taxon>
        <taxon>Actinomycetota</taxon>
        <taxon>Actinomycetes</taxon>
        <taxon>Mycobacteriales</taxon>
        <taxon>Corynebacteriaceae</taxon>
        <taxon>Corynebacterium</taxon>
    </lineage>
</organism>